<evidence type="ECO:0000313" key="2">
    <source>
        <dbReference type="EMBL" id="GHO87410.1"/>
    </source>
</evidence>
<dbReference type="SMART" id="SM00458">
    <property type="entry name" value="RICIN"/>
    <property type="match status" value="1"/>
</dbReference>
<dbReference type="Pfam" id="PF17440">
    <property type="entry name" value="Thiol_cytolys_C"/>
    <property type="match status" value="3"/>
</dbReference>
<dbReference type="Proteomes" id="UP000635565">
    <property type="component" value="Unassembled WGS sequence"/>
</dbReference>
<reference evidence="2 3" key="1">
    <citation type="journal article" date="2021" name="Int. J. Syst. Evol. Microbiol.">
        <title>Reticulibacter mediterranei gen. nov., sp. nov., within the new family Reticulibacteraceae fam. nov., and Ktedonospora formicarum gen. nov., sp. nov., Ktedonobacter robiniae sp. nov., Dictyobacter formicarum sp. nov. and Dictyobacter arantiisoli sp. nov., belonging to the class Ktedonobacteria.</title>
        <authorList>
            <person name="Yabe S."/>
            <person name="Zheng Y."/>
            <person name="Wang C.M."/>
            <person name="Sakai Y."/>
            <person name="Abe K."/>
            <person name="Yokota A."/>
            <person name="Donadio S."/>
            <person name="Cavaletti L."/>
            <person name="Monciardini P."/>
        </authorList>
    </citation>
    <scope>NUCLEOTIDE SEQUENCE [LARGE SCALE GENOMIC DNA]</scope>
    <source>
        <strain evidence="2 3">SOSP1-9</strain>
    </source>
</reference>
<dbReference type="SUPFAM" id="SSF56978">
    <property type="entry name" value="Perfringolysin"/>
    <property type="match status" value="3"/>
</dbReference>
<dbReference type="SUPFAM" id="SSF50370">
    <property type="entry name" value="Ricin B-like lectins"/>
    <property type="match status" value="1"/>
</dbReference>
<dbReference type="EMBL" id="BNJJ01000017">
    <property type="protein sequence ID" value="GHO87410.1"/>
    <property type="molecule type" value="Genomic_DNA"/>
</dbReference>
<dbReference type="PROSITE" id="PS50231">
    <property type="entry name" value="RICIN_B_LECTIN"/>
    <property type="match status" value="1"/>
</dbReference>
<sequence length="692" mass="73313">MTQSAANSSLSTAPGSTNLVLDITGGTLTPGTPVEIWSTNFPTSPNQLWTLTSDGYIANKSNPNLVLDIKGGALTPGTPIIVWSKNQPASPNQLWTLTSDGYIANKSNPNLVLDVKDGRLVAGQPVQIWSKNQPASLNQLWTLASDGHIVSQAAPGVITVHNQGGYIARCTIEYDLNGQHQTQSSGNFTSPGTISVPLPIGAANVHVKCEEETGLVGELWKTILDQRYASTVTRSFTLTGTTLNPSFSEEESSGLSKQTSFTFINDLDQPVYVAVHHLGCGGTPWRDGKPKCWDMTLQPNQSGTYPPSDWVVHFTTWATLIADGLLCIVTVAITIATAGAAAPAAEGAAVLTAETAAELSAETVGEVATETTAEAVTETAVTSSIETAASESAFSQVASKFGMLASEFSERIGPIIRLAQQYGSAAGKIVSVGKDAVVAAVVANSYHMLESQGWALYIEVNGHGYYASNFIVTGGNLFIPISLAISGLEVQVINQGGYVARSTVEYDNNGQHESQSSDNLNVNQRFVVLVPPGATNIHVTAQENTGLAWEPWRTILDRTYPGPAKLASHKTFTLTGTTLDPTYGEDGVTVPPTSAPGGLVTINNHGGYVARSSVEYDANGQHQTQSSGNFNAGQSYSVAIPARATNIHIKCEDETGLIWEPWKTIFEQTYGSPSHITINLTGTTLNPGYNIQ</sequence>
<organism evidence="2 3">
    <name type="scientific">Dictyobacter formicarum</name>
    <dbReference type="NCBI Taxonomy" id="2778368"/>
    <lineage>
        <taxon>Bacteria</taxon>
        <taxon>Bacillati</taxon>
        <taxon>Chloroflexota</taxon>
        <taxon>Ktedonobacteria</taxon>
        <taxon>Ktedonobacterales</taxon>
        <taxon>Dictyobacteraceae</taxon>
        <taxon>Dictyobacter</taxon>
    </lineage>
</organism>
<dbReference type="InterPro" id="IPR036359">
    <property type="entry name" value="Thiol_cytolysin_sf"/>
</dbReference>
<dbReference type="PANTHER" id="PTHR11818:SF42">
    <property type="entry name" value="VOLTAGE-GATED HYDROGEN CHANNEL 1"/>
    <property type="match status" value="1"/>
</dbReference>
<dbReference type="Gene3D" id="2.60.40.1430">
    <property type="entry name" value="Perfringolysin, domain 4"/>
    <property type="match status" value="3"/>
</dbReference>
<keyword evidence="3" id="KW-1185">Reference proteome</keyword>
<dbReference type="InterPro" id="IPR000772">
    <property type="entry name" value="Ricin_B_lectin"/>
</dbReference>
<dbReference type="RefSeq" id="WP_201364975.1">
    <property type="nucleotide sequence ID" value="NZ_BNJJ01000017.1"/>
</dbReference>
<accession>A0ABQ3VMG6</accession>
<dbReference type="InterPro" id="IPR035390">
    <property type="entry name" value="Thiol_cytolys_C"/>
</dbReference>
<evidence type="ECO:0000259" key="1">
    <source>
        <dbReference type="SMART" id="SM00458"/>
    </source>
</evidence>
<dbReference type="PANTHER" id="PTHR11818">
    <property type="entry name" value="BETA/GAMMA CRYSTALLIN"/>
    <property type="match status" value="1"/>
</dbReference>
<dbReference type="Pfam" id="PF00652">
    <property type="entry name" value="Ricin_B_lectin"/>
    <property type="match status" value="1"/>
</dbReference>
<protein>
    <recommendedName>
        <fullName evidence="1">Ricin B lectin domain-containing protein</fullName>
    </recommendedName>
</protein>
<dbReference type="InterPro" id="IPR038700">
    <property type="entry name" value="Thiol_cytolys_C_sf"/>
</dbReference>
<name>A0ABQ3VMG6_9CHLR</name>
<feature type="domain" description="Ricin B lectin" evidence="1">
    <location>
        <begin position="7"/>
        <end position="144"/>
    </location>
</feature>
<dbReference type="Gene3D" id="2.80.10.50">
    <property type="match status" value="2"/>
</dbReference>
<dbReference type="InterPro" id="IPR050252">
    <property type="entry name" value="Beta/Gamma-Crystallin"/>
</dbReference>
<comment type="caution">
    <text evidence="2">The sequence shown here is derived from an EMBL/GenBank/DDBJ whole genome shotgun (WGS) entry which is preliminary data.</text>
</comment>
<evidence type="ECO:0000313" key="3">
    <source>
        <dbReference type="Proteomes" id="UP000635565"/>
    </source>
</evidence>
<dbReference type="InterPro" id="IPR035992">
    <property type="entry name" value="Ricin_B-like_lectins"/>
</dbReference>
<gene>
    <name evidence="2" type="ORF">KSZ_54160</name>
</gene>
<proteinExistence type="predicted"/>